<dbReference type="AlphaFoldDB" id="A0A182YNM4"/>
<evidence type="ECO:0000313" key="1">
    <source>
        <dbReference type="EnsemblMetazoa" id="ASTEI10060-PA"/>
    </source>
</evidence>
<reference evidence="1" key="2">
    <citation type="submission" date="2020-05" db="UniProtKB">
        <authorList>
            <consortium name="EnsemblMetazoa"/>
        </authorList>
    </citation>
    <scope>IDENTIFICATION</scope>
    <source>
        <strain evidence="1">Indian</strain>
    </source>
</reference>
<proteinExistence type="predicted"/>
<evidence type="ECO:0000313" key="2">
    <source>
        <dbReference type="Proteomes" id="UP000076408"/>
    </source>
</evidence>
<dbReference type="Proteomes" id="UP000076408">
    <property type="component" value="Unassembled WGS sequence"/>
</dbReference>
<accession>A0A182YNM4</accession>
<keyword evidence="2" id="KW-1185">Reference proteome</keyword>
<dbReference type="VEuPathDB" id="VectorBase:ASTE002657"/>
<reference evidence="2" key="1">
    <citation type="journal article" date="2014" name="Genome Biol.">
        <title>Genome analysis of a major urban malaria vector mosquito, Anopheles stephensi.</title>
        <authorList>
            <person name="Jiang X."/>
            <person name="Peery A."/>
            <person name="Hall A.B."/>
            <person name="Sharma A."/>
            <person name="Chen X.G."/>
            <person name="Waterhouse R.M."/>
            <person name="Komissarov A."/>
            <person name="Riehle M.M."/>
            <person name="Shouche Y."/>
            <person name="Sharakhova M.V."/>
            <person name="Lawson D."/>
            <person name="Pakpour N."/>
            <person name="Arensburger P."/>
            <person name="Davidson V.L."/>
            <person name="Eiglmeier K."/>
            <person name="Emrich S."/>
            <person name="George P."/>
            <person name="Kennedy R.C."/>
            <person name="Mane S.P."/>
            <person name="Maslen G."/>
            <person name="Oringanje C."/>
            <person name="Qi Y."/>
            <person name="Settlage R."/>
            <person name="Tojo M."/>
            <person name="Tubio J.M."/>
            <person name="Unger M.F."/>
            <person name="Wang B."/>
            <person name="Vernick K.D."/>
            <person name="Ribeiro J.M."/>
            <person name="James A.A."/>
            <person name="Michel K."/>
            <person name="Riehle M.A."/>
            <person name="Luckhart S."/>
            <person name="Sharakhov I.V."/>
            <person name="Tu Z."/>
        </authorList>
    </citation>
    <scope>NUCLEOTIDE SEQUENCE [LARGE SCALE GENOMIC DNA]</scope>
    <source>
        <strain evidence="2">Indian</strain>
    </source>
</reference>
<name>A0A182YNM4_ANOST</name>
<dbReference type="VEuPathDB" id="VectorBase:ASTEI20_043871"/>
<dbReference type="VEuPathDB" id="VectorBase:ASTEI10060"/>
<dbReference type="OMA" id="YGRLMLC"/>
<dbReference type="EnsemblMetazoa" id="ASTEI10060-RA">
    <property type="protein sequence ID" value="ASTEI10060-PA"/>
    <property type="gene ID" value="ASTEI10060"/>
</dbReference>
<protein>
    <submittedName>
        <fullName evidence="1">Uncharacterized protein</fullName>
    </submittedName>
</protein>
<sequence>MRQTRRYQLTVIDILADYIRFRCESVALLHPPIRPAALLRECNRIVGSMFVIFDGSMELMTLTLLRVVPGRSAHTRLLYPVFENILTSGTPCNDYDTIPGYVRMLLCFKRWKSLVGGRGEKGSIDAHAVRMLPGRCPTVQHASDLPFLRLLPTVPPGWRIAETRYLLVNDLFSLEQCIALYLRHYRRTLSGLPVDESSAKQRNPIRQRRLSQQTLEIRSNYINVPLLAELIERKSQLWTRTFRTPPGMISPRHTAPLAPPHHCLEQEVHSIIESLRLIFRNRTEFIELTLLRVKTGPSYVTLLGPVFATFLGTAAATATAATPCNTTTGLTIYRSNDVETYGRLMLCYAKWKSLFWAALGSGTEDPPEWASIDALALTQLPYDFPRTICPRDALLRRIFPIDAGVPMDGKRNNATTRVLLRTLPKRPDLQELCLQFIQAYRCGSDATTPPMHDDPQDAHTFPRHPCGGTKFFNSRPNPHRLEYIEECN</sequence>
<organism evidence="1 2">
    <name type="scientific">Anopheles stephensi</name>
    <name type="common">Indo-Pakistan malaria mosquito</name>
    <dbReference type="NCBI Taxonomy" id="30069"/>
    <lineage>
        <taxon>Eukaryota</taxon>
        <taxon>Metazoa</taxon>
        <taxon>Ecdysozoa</taxon>
        <taxon>Arthropoda</taxon>
        <taxon>Hexapoda</taxon>
        <taxon>Insecta</taxon>
        <taxon>Pterygota</taxon>
        <taxon>Neoptera</taxon>
        <taxon>Endopterygota</taxon>
        <taxon>Diptera</taxon>
        <taxon>Nematocera</taxon>
        <taxon>Culicoidea</taxon>
        <taxon>Culicidae</taxon>
        <taxon>Anophelinae</taxon>
        <taxon>Anopheles</taxon>
    </lineage>
</organism>